<sequence>MKWQLLRQKSRATVAVPGQFVCREPADFPVVQRDSRFLPDSERFIRINDPSSVQNFLQRREQILVHSRHDGVVGFGCRQRAQIPLLLFRMIADEKERGIKRSCGCLPDKLRPKHLPGGVDQHLPPLADKENGNPVHPRVDDSSVGGPEKLILSFHLFQKVADDASGAAGPHGELALRRKRRLLPGKELPDQRPKLLLRHRPRLIVAYLTHRSSE</sequence>
<protein>
    <submittedName>
        <fullName evidence="1">Uncharacterized protein</fullName>
    </submittedName>
</protein>
<proteinExistence type="predicted"/>
<dbReference type="AlphaFoldDB" id="A0A645G4M0"/>
<dbReference type="EMBL" id="VSSQ01069606">
    <property type="protein sequence ID" value="MPN21595.1"/>
    <property type="molecule type" value="Genomic_DNA"/>
</dbReference>
<evidence type="ECO:0000313" key="1">
    <source>
        <dbReference type="EMBL" id="MPN21595.1"/>
    </source>
</evidence>
<comment type="caution">
    <text evidence="1">The sequence shown here is derived from an EMBL/GenBank/DDBJ whole genome shotgun (WGS) entry which is preliminary data.</text>
</comment>
<organism evidence="1">
    <name type="scientific">bioreactor metagenome</name>
    <dbReference type="NCBI Taxonomy" id="1076179"/>
    <lineage>
        <taxon>unclassified sequences</taxon>
        <taxon>metagenomes</taxon>
        <taxon>ecological metagenomes</taxon>
    </lineage>
</organism>
<reference evidence="1" key="1">
    <citation type="submission" date="2019-08" db="EMBL/GenBank/DDBJ databases">
        <authorList>
            <person name="Kucharzyk K."/>
            <person name="Murdoch R.W."/>
            <person name="Higgins S."/>
            <person name="Loffler F."/>
        </authorList>
    </citation>
    <scope>NUCLEOTIDE SEQUENCE</scope>
</reference>
<name>A0A645G4M0_9ZZZZ</name>
<accession>A0A645G4M0</accession>
<gene>
    <name evidence="1" type="ORF">SDC9_168975</name>
</gene>